<evidence type="ECO:0000256" key="2">
    <source>
        <dbReference type="SAM" id="SignalP"/>
    </source>
</evidence>
<dbReference type="OrthoDB" id="9805202at2"/>
<dbReference type="Proteomes" id="UP000236655">
    <property type="component" value="Chromosome"/>
</dbReference>
<evidence type="ECO:0000259" key="3">
    <source>
        <dbReference type="Pfam" id="PF07603"/>
    </source>
</evidence>
<dbReference type="InterPro" id="IPR011460">
    <property type="entry name" value="Lcl_C"/>
</dbReference>
<gene>
    <name evidence="4" type="ORF">CUN60_06335</name>
</gene>
<dbReference type="AlphaFoldDB" id="A0A2I7N648"/>
<evidence type="ECO:0000313" key="4">
    <source>
        <dbReference type="EMBL" id="AUR51929.1"/>
    </source>
</evidence>
<dbReference type="KEGG" id="nba:CUN60_06335"/>
<keyword evidence="5" id="KW-1185">Reference proteome</keyword>
<proteinExistence type="predicted"/>
<feature type="signal peptide" evidence="2">
    <location>
        <begin position="1"/>
        <end position="15"/>
    </location>
</feature>
<dbReference type="PROSITE" id="PS51257">
    <property type="entry name" value="PROKAR_LIPOPROTEIN"/>
    <property type="match status" value="1"/>
</dbReference>
<protein>
    <recommendedName>
        <fullName evidence="3">Lcl C-terminal domain-containing protein</fullName>
    </recommendedName>
</protein>
<evidence type="ECO:0000313" key="5">
    <source>
        <dbReference type="Proteomes" id="UP000236655"/>
    </source>
</evidence>
<organism evidence="4 5">
    <name type="scientific">Aquella oligotrophica</name>
    <dbReference type="NCBI Taxonomy" id="2067065"/>
    <lineage>
        <taxon>Bacteria</taxon>
        <taxon>Pseudomonadati</taxon>
        <taxon>Pseudomonadota</taxon>
        <taxon>Betaproteobacteria</taxon>
        <taxon>Neisseriales</taxon>
        <taxon>Neisseriaceae</taxon>
        <taxon>Aquella</taxon>
    </lineage>
</organism>
<dbReference type="RefSeq" id="WP_102951225.1">
    <property type="nucleotide sequence ID" value="NZ_CP024847.1"/>
</dbReference>
<reference evidence="5" key="1">
    <citation type="submission" date="2017-11" db="EMBL/GenBank/DDBJ databases">
        <authorList>
            <person name="Chan K.G."/>
            <person name="Lee L.S."/>
        </authorList>
    </citation>
    <scope>NUCLEOTIDE SEQUENCE [LARGE SCALE GENOMIC DNA]</scope>
    <source>
        <strain evidence="5">DSM 100970</strain>
    </source>
</reference>
<evidence type="ECO:0000256" key="1">
    <source>
        <dbReference type="SAM" id="MobiDB-lite"/>
    </source>
</evidence>
<dbReference type="Pfam" id="PF07603">
    <property type="entry name" value="Lcl_C"/>
    <property type="match status" value="1"/>
</dbReference>
<keyword evidence="2" id="KW-0732">Signal</keyword>
<dbReference type="EMBL" id="CP024847">
    <property type="protein sequence ID" value="AUR51929.1"/>
    <property type="molecule type" value="Genomic_DNA"/>
</dbReference>
<name>A0A2I7N648_9NEIS</name>
<feature type="region of interest" description="Disordered" evidence="1">
    <location>
        <begin position="984"/>
        <end position="1007"/>
    </location>
</feature>
<accession>A0A2I7N648</accession>
<feature type="compositionally biased region" description="Basic and acidic residues" evidence="1">
    <location>
        <begin position="992"/>
        <end position="1007"/>
    </location>
</feature>
<feature type="chain" id="PRO_5014435225" description="Lcl C-terminal domain-containing protein" evidence="2">
    <location>
        <begin position="16"/>
        <end position="1141"/>
    </location>
</feature>
<sequence length="1141" mass="123554">MKNILLFVLVGTVLAACNSAAPGAKGALVEVPDVTTTANDSKVYFDTFAAIPKVATPSNYIIRLHNDSNDSYQIVSATLSPLLVSDKNKALATLDKNNCSTITRHSQCGFILNFPANNTASYTLTTVVEDSSHKQHTIKSFLISDQNKSGANGINYSFLSTVNSHNGIYHLAVPVYFGKDFNKVSVSEGTLYCRNGYHAGSSCTYYKDGQVSKDELLLSKLSAVTADNRDVEVSGKSLISKSGTPFLLMSVPEDVELKPGSAPVKSVISIVNIGNQPATGITIDSSKLAAGVTLLPAGCGTDLAAYGNCNIEISYNGVSTNGSSILKLSHDYTSAKRTLVQQFMHIINRDEPALEWDNPPSNIFEGSVVHDEVSETFILKAKNIKFSAIKLSHDSNSDFTVAADPAGLCKGNQISIASDGSEECHITISYKPMTQLANPAIFYITATGSYIDATDTERSLAYPLALSYSAPFTPASLIQINDGNKIELKTIAGEPKDFVIKIENNSKYSISLGSPVFTPAIPDATIADPAKCLTIAPQSSCELSVNYDPKATMVNSMMSSLRLQVIKLNNNDISATSEFATSVVEYAAVSPSKPSLVVSFDKVSGNQTQDVSGYWVHKDNTIEFSYKATNTGDGIAKNISVTSSNGWTIDDTNCQSRQLSKGDSCQVKFSHAYSSVGQQELKEQDVTISYGYGNANDTDSIKLGTDTKNVVVYQMPNLIHVSGAIGQLDDVFPGSKLTTTFRIDDGYPGMPGYEVKIAHSIDINSDGLIWNNPSCTLDYQKMTCDILTDTDYSLLGESRKASFVSTGGLSLSNKDLNIKFRDFAVVGDNRPADFVRNGKCVLDKITGLMWPTDPLSDISNKPIRTIKEAMDSIEALNQENFCDYSDWVLPNINELKSLVNYSSSNFPQWLADNNGPNVAGLNRFGFFSSTLGQAGRYIVFSLHENIPYFPLSFLGVGSYLLPVRHDSTVKPIVTIWKTGQTNPFGVTGSDGETQRGKERPSVPFEDVKSDPRCVKDNSTGKIWFKTLIPSGKYSALLKTVQDYNHMTMCGVTGWHVATINEYHSLQNYGEDGTFTYLKRYGLDLETNSGVYNFTGNVINSGGKLSMIRFDFAAIRVRNTDITNTDGEVDAGGDAPAVLVAG</sequence>
<feature type="domain" description="Lcl C-terminal" evidence="3">
    <location>
        <begin position="840"/>
        <end position="908"/>
    </location>
</feature>